<dbReference type="GO" id="GO:0140662">
    <property type="term" value="F:ATP-dependent protein folding chaperone"/>
    <property type="evidence" value="ECO:0007669"/>
    <property type="project" value="InterPro"/>
</dbReference>
<feature type="region of interest" description="Disordered" evidence="6">
    <location>
        <begin position="447"/>
        <end position="528"/>
    </location>
</feature>
<evidence type="ECO:0000313" key="7">
    <source>
        <dbReference type="EMBL" id="MBG6138516.1"/>
    </source>
</evidence>
<protein>
    <submittedName>
        <fullName evidence="7">Actin-like ATPase involved in cell morphogenesis</fullName>
    </submittedName>
</protein>
<keyword evidence="4" id="KW-0346">Stress response</keyword>
<dbReference type="SUPFAM" id="SSF53067">
    <property type="entry name" value="Actin-like ATPase domain"/>
    <property type="match status" value="2"/>
</dbReference>
<dbReference type="InterPro" id="IPR013126">
    <property type="entry name" value="Hsp_70_fam"/>
</dbReference>
<dbReference type="InterPro" id="IPR018181">
    <property type="entry name" value="Heat_shock_70_CS"/>
</dbReference>
<dbReference type="InterPro" id="IPR043129">
    <property type="entry name" value="ATPase_NBD"/>
</dbReference>
<evidence type="ECO:0000256" key="2">
    <source>
        <dbReference type="ARBA" id="ARBA00022741"/>
    </source>
</evidence>
<feature type="compositionally biased region" description="Pro residues" evidence="6">
    <location>
        <begin position="461"/>
        <end position="475"/>
    </location>
</feature>
<keyword evidence="3" id="KW-0067">ATP-binding</keyword>
<dbReference type="PRINTS" id="PR00301">
    <property type="entry name" value="HEATSHOCK70"/>
</dbReference>
<organism evidence="7 8">
    <name type="scientific">Longispora fulva</name>
    <dbReference type="NCBI Taxonomy" id="619741"/>
    <lineage>
        <taxon>Bacteria</taxon>
        <taxon>Bacillati</taxon>
        <taxon>Actinomycetota</taxon>
        <taxon>Actinomycetes</taxon>
        <taxon>Micromonosporales</taxon>
        <taxon>Micromonosporaceae</taxon>
        <taxon>Longispora</taxon>
    </lineage>
</organism>
<dbReference type="Pfam" id="PF00012">
    <property type="entry name" value="HSP70"/>
    <property type="match status" value="1"/>
</dbReference>
<evidence type="ECO:0000256" key="6">
    <source>
        <dbReference type="SAM" id="MobiDB-lite"/>
    </source>
</evidence>
<dbReference type="PANTHER" id="PTHR42749">
    <property type="entry name" value="CELL SHAPE-DETERMINING PROTEIN MREB"/>
    <property type="match status" value="1"/>
</dbReference>
<feature type="region of interest" description="Disordered" evidence="6">
    <location>
        <begin position="357"/>
        <end position="401"/>
    </location>
</feature>
<sequence>MGHRLGIDFGTSNTVAVLGRPDGQVRQLLFDGSPVLPSGVFTNPAGELLTGRDAAHSARLAPERFVPNPKRLLDDADNADRAVTLVAAVLHRVYTEAVRTIGGPPDEVVLTHPAAWGPDRLRMLADAALRAGLPTPKLAAEPVAAACYFTTVLRGSLARDGALVVYDFGGGTFDASVVGPGPTVLSAAGLNDVGGLDIDSALVGHLRAALPRTSEEWARLADPASASDRRLARQFLDDVRGAKEMLARTAQAFVYVPIIEAEAPIGREELDQLAGPLIDRTVEATREALVSARAEDPGRLAGVFLVGGSSRLPAVATLLHRAFGVAPTVLEQPELVVAEGSLVVPPEALTDPPTAAAAYAPAPRQPASAPTLGQPATVQAPRPPVNVPAPLQSAGSGDTQELRTLSAPAESDGFSSPLLPLWADPVVPQPDPPAPIWAEPEPAPMAYTLAPPTGSLYTDPTAPPHGPAYAHPPAPGGSGYTYPPAPGGSDHVYSPAPIPQAPNGQSAHLPASAGAPVPDRSAPRPVVLQLPDGPVHTLSAGSPRLFLGSTRRVYAFRAPDRLADFLTRRDWPDLVTGYPWATLPPAADLPPAETVDLLGIGAVLAASCEPNSRPMHRSVHGSWEPVPADPTTVLAADALDHAVMLLDGLFAGRGRPSPLLGPERVANSAGPVGQAAARAGRLSADVLVASLGAPHRYRATAWWWQLTDAVDMLLERR</sequence>
<dbReference type="GO" id="GO:0005524">
    <property type="term" value="F:ATP binding"/>
    <property type="evidence" value="ECO:0007669"/>
    <property type="project" value="UniProtKB-KW"/>
</dbReference>
<dbReference type="Gene3D" id="3.90.640.10">
    <property type="entry name" value="Actin, Chain A, domain 4"/>
    <property type="match status" value="1"/>
</dbReference>
<dbReference type="PROSITE" id="PS01036">
    <property type="entry name" value="HSP70_3"/>
    <property type="match status" value="1"/>
</dbReference>
<dbReference type="PANTHER" id="PTHR42749:SF1">
    <property type="entry name" value="CELL SHAPE-DETERMINING PROTEIN MREB"/>
    <property type="match status" value="1"/>
</dbReference>
<dbReference type="Gene3D" id="3.30.420.40">
    <property type="match status" value="2"/>
</dbReference>
<evidence type="ECO:0000313" key="8">
    <source>
        <dbReference type="Proteomes" id="UP000622552"/>
    </source>
</evidence>
<feature type="compositionally biased region" description="Low complexity" evidence="6">
    <location>
        <begin position="357"/>
        <end position="371"/>
    </location>
</feature>
<accession>A0A8J7KLY2</accession>
<proteinExistence type="inferred from homology"/>
<dbReference type="EMBL" id="JADOUF010000001">
    <property type="protein sequence ID" value="MBG6138516.1"/>
    <property type="molecule type" value="Genomic_DNA"/>
</dbReference>
<keyword evidence="2" id="KW-0547">Nucleotide-binding</keyword>
<evidence type="ECO:0000256" key="4">
    <source>
        <dbReference type="ARBA" id="ARBA00023016"/>
    </source>
</evidence>
<dbReference type="RefSeq" id="WP_197005264.1">
    <property type="nucleotide sequence ID" value="NZ_BONS01000025.1"/>
</dbReference>
<reference evidence="7" key="1">
    <citation type="submission" date="2020-11" db="EMBL/GenBank/DDBJ databases">
        <title>Sequencing the genomes of 1000 actinobacteria strains.</title>
        <authorList>
            <person name="Klenk H.-P."/>
        </authorList>
    </citation>
    <scope>NUCLEOTIDE SEQUENCE</scope>
    <source>
        <strain evidence="7">DSM 45356</strain>
    </source>
</reference>
<evidence type="ECO:0000256" key="5">
    <source>
        <dbReference type="ARBA" id="ARBA00023186"/>
    </source>
</evidence>
<dbReference type="PROSITE" id="PS00329">
    <property type="entry name" value="HSP70_2"/>
    <property type="match status" value="1"/>
</dbReference>
<comment type="caution">
    <text evidence="7">The sequence shown here is derived from an EMBL/GenBank/DDBJ whole genome shotgun (WGS) entry which is preliminary data.</text>
</comment>
<evidence type="ECO:0000256" key="3">
    <source>
        <dbReference type="ARBA" id="ARBA00022840"/>
    </source>
</evidence>
<comment type="similarity">
    <text evidence="1">Belongs to the heat shock protein 70 family.</text>
</comment>
<gene>
    <name evidence="7" type="ORF">IW245_004710</name>
</gene>
<name>A0A8J7KLY2_9ACTN</name>
<evidence type="ECO:0000256" key="1">
    <source>
        <dbReference type="ARBA" id="ARBA00007381"/>
    </source>
</evidence>
<dbReference type="Proteomes" id="UP000622552">
    <property type="component" value="Unassembled WGS sequence"/>
</dbReference>
<dbReference type="AlphaFoldDB" id="A0A8J7KLY2"/>
<keyword evidence="8" id="KW-1185">Reference proteome</keyword>
<keyword evidence="5" id="KW-0143">Chaperone</keyword>